<dbReference type="InterPro" id="IPR006204">
    <property type="entry name" value="GHMP_kinase_N_dom"/>
</dbReference>
<comment type="subunit">
    <text evidence="3">Homodimer.</text>
</comment>
<organism evidence="20 21">
    <name type="scientific">Callithrix jacchus</name>
    <name type="common">White-tufted-ear marmoset</name>
    <name type="synonym">Simia Jacchus</name>
    <dbReference type="NCBI Taxonomy" id="9483"/>
    <lineage>
        <taxon>Eukaryota</taxon>
        <taxon>Metazoa</taxon>
        <taxon>Chordata</taxon>
        <taxon>Craniata</taxon>
        <taxon>Vertebrata</taxon>
        <taxon>Euteleostomi</taxon>
        <taxon>Mammalia</taxon>
        <taxon>Eutheria</taxon>
        <taxon>Euarchontoglires</taxon>
        <taxon>Primates</taxon>
        <taxon>Haplorrhini</taxon>
        <taxon>Platyrrhini</taxon>
        <taxon>Cebidae</taxon>
        <taxon>Callitrichinae</taxon>
        <taxon>Callithrix</taxon>
        <taxon>Callithrix</taxon>
    </lineage>
</organism>
<evidence type="ECO:0000313" key="20">
    <source>
        <dbReference type="Ensembl" id="ENSCJAP00000090247.1"/>
    </source>
</evidence>
<evidence type="ECO:0000256" key="6">
    <source>
        <dbReference type="ARBA" id="ARBA00022553"/>
    </source>
</evidence>
<evidence type="ECO:0000256" key="10">
    <source>
        <dbReference type="ARBA" id="ARBA00022840"/>
    </source>
</evidence>
<comment type="pathway">
    <text evidence="1">Carbohydrate metabolism; galactose metabolism.</text>
</comment>
<keyword evidence="11" id="KW-0299">Galactose metabolism</keyword>
<dbReference type="Pfam" id="PF08544">
    <property type="entry name" value="GHMP_kinases_C"/>
    <property type="match status" value="1"/>
</dbReference>
<evidence type="ECO:0000256" key="12">
    <source>
        <dbReference type="ARBA" id="ARBA00023277"/>
    </source>
</evidence>
<dbReference type="PROSITE" id="PS00106">
    <property type="entry name" value="GALACTOKINASE"/>
    <property type="match status" value="1"/>
</dbReference>
<dbReference type="Gene3D" id="3.30.70.890">
    <property type="entry name" value="GHMP kinase, C-terminal domain"/>
    <property type="match status" value="1"/>
</dbReference>
<keyword evidence="21" id="KW-1185">Reference proteome</keyword>
<keyword evidence="8" id="KW-0547">Nucleotide-binding</keyword>
<evidence type="ECO:0000256" key="11">
    <source>
        <dbReference type="ARBA" id="ARBA00023144"/>
    </source>
</evidence>
<dbReference type="GO" id="GO:0033499">
    <property type="term" value="P:galactose catabolic process via UDP-galactose, Leloir pathway"/>
    <property type="evidence" value="ECO:0007669"/>
    <property type="project" value="UniProtKB-ARBA"/>
</dbReference>
<dbReference type="PROSITE" id="PS00627">
    <property type="entry name" value="GHMP_KINASES_ATP"/>
    <property type="match status" value="1"/>
</dbReference>
<feature type="region of interest" description="Disordered" evidence="16">
    <location>
        <begin position="569"/>
        <end position="599"/>
    </location>
</feature>
<keyword evidence="6" id="KW-0597">Phosphoprotein</keyword>
<feature type="domain" description="GHMP kinase C-terminal" evidence="18">
    <location>
        <begin position="396"/>
        <end position="463"/>
    </location>
</feature>
<evidence type="ECO:0000256" key="13">
    <source>
        <dbReference type="ARBA" id="ARBA00029590"/>
    </source>
</evidence>
<evidence type="ECO:0000256" key="3">
    <source>
        <dbReference type="ARBA" id="ARBA00011738"/>
    </source>
</evidence>
<accession>A0A8I3X8S6</accession>
<dbReference type="InterPro" id="IPR000705">
    <property type="entry name" value="Galactokinase"/>
</dbReference>
<comment type="function">
    <text evidence="15">Catalyzes the transfer of a phosphate from ATP to alpha-D-galactose and participates in the first committed step in the catabolism of galactose.</text>
</comment>
<evidence type="ECO:0000256" key="8">
    <source>
        <dbReference type="ARBA" id="ARBA00022741"/>
    </source>
</evidence>
<keyword evidence="7" id="KW-0808">Transferase</keyword>
<dbReference type="InterPro" id="IPR019741">
    <property type="entry name" value="Galactokinase_CS"/>
</dbReference>
<name>A0A8I3X8S6_CALJA</name>
<evidence type="ECO:0000259" key="18">
    <source>
        <dbReference type="Pfam" id="PF08544"/>
    </source>
</evidence>
<dbReference type="PANTHER" id="PTHR10457:SF7">
    <property type="entry name" value="GALACTOKINASE-RELATED"/>
    <property type="match status" value="1"/>
</dbReference>
<evidence type="ECO:0000259" key="19">
    <source>
        <dbReference type="Pfam" id="PF10509"/>
    </source>
</evidence>
<dbReference type="SUPFAM" id="SSF55060">
    <property type="entry name" value="GHMP Kinase, C-terminal domain"/>
    <property type="match status" value="1"/>
</dbReference>
<evidence type="ECO:0000256" key="2">
    <source>
        <dbReference type="ARBA" id="ARBA00006566"/>
    </source>
</evidence>
<dbReference type="PRINTS" id="PR00959">
    <property type="entry name" value="MEVGALKINASE"/>
</dbReference>
<dbReference type="NCBIfam" id="TIGR00131">
    <property type="entry name" value="gal_kin"/>
    <property type="match status" value="1"/>
</dbReference>
<evidence type="ECO:0000313" key="21">
    <source>
        <dbReference type="Proteomes" id="UP000008225"/>
    </source>
</evidence>
<dbReference type="Ensembl" id="ENSCJAT00000143015.1">
    <property type="protein sequence ID" value="ENSCJAP00000090247.1"/>
    <property type="gene ID" value="ENSCJAG00000014102.5"/>
</dbReference>
<dbReference type="GO" id="GO:0005524">
    <property type="term" value="F:ATP binding"/>
    <property type="evidence" value="ECO:0007669"/>
    <property type="project" value="UniProtKB-KW"/>
</dbReference>
<sequence>MPLRAILTLVSTHWFFPKSREKDIIGGAVSHPAPSAPATRHPAAGFLLELRAGAGPAEIWGRSVRAGRGAGRAGMCAPRRLALIEHPAPTGLCRSRGSELRERIMAALRQPQVAELLAEARRAFREEFGAEPKLAVSAPGRVNLIGEHTDYNQGLVLPMALELVTVLVGSPREDGLVSLLTTSADADEPQRLQFPLPTAQRSLEPGTPQWANYVKGVIQYYPAAPLPGFSAVLVSSVPLGGGLSSSASLEVAMYTFLQQLCPDSGTMAARAQVCQRAEHSFAGVPCGIMDQLISLMGQRGHALLIDCRSLETSLVPLSDPKLAVLITNSNVHHSLSSSEYHVRRRQCEEVARALGKESLREVQMEELEAARDLVSKEGFWRARHVVGEIRRTAQAAAALKRGDYRAFGRLMVESHRSLRDDYQVSCLELDQLVEAALAVPGVYGSRMTGGGFGGCTVTLLEASATPQAMQHIQVGRYQGLGEQERWLPGALPLTPGPPLLGAVQWNRHLLPLSSGRWSQGAALVRCCRTAHSSAPGAAFRIWLLNKLVPPAWNLPASRGGCLLGRKRRGYQDSSPTLGQHLSGCRRKGKAGPHSSKTFY</sequence>
<dbReference type="InterPro" id="IPR014721">
    <property type="entry name" value="Ribsml_uS5_D2-typ_fold_subgr"/>
</dbReference>
<dbReference type="Gene3D" id="3.30.230.10">
    <property type="match status" value="1"/>
</dbReference>
<evidence type="ECO:0000256" key="14">
    <source>
        <dbReference type="ARBA" id="ARBA00049538"/>
    </source>
</evidence>
<keyword evidence="10" id="KW-0067">ATP-binding</keyword>
<dbReference type="PRINTS" id="PR00473">
    <property type="entry name" value="GALCTOKINASE"/>
</dbReference>
<dbReference type="InterPro" id="IPR020568">
    <property type="entry name" value="Ribosomal_Su5_D2-typ_SF"/>
</dbReference>
<reference evidence="20" key="3">
    <citation type="submission" date="2025-09" db="UniProtKB">
        <authorList>
            <consortium name="Ensembl"/>
        </authorList>
    </citation>
    <scope>IDENTIFICATION</scope>
</reference>
<comment type="similarity">
    <text evidence="2">Belongs to the GHMP kinase family. GalK subfamily.</text>
</comment>
<dbReference type="InterPro" id="IPR006203">
    <property type="entry name" value="GHMP_knse_ATP-bd_CS"/>
</dbReference>
<dbReference type="FunFam" id="3.30.230.10:FF:000040">
    <property type="entry name" value="Galactokinase 1"/>
    <property type="match status" value="1"/>
</dbReference>
<reference evidence="20 21" key="1">
    <citation type="submission" date="2009-03" db="EMBL/GenBank/DDBJ databases">
        <authorList>
            <person name="Warren W."/>
            <person name="Ye L."/>
            <person name="Minx P."/>
            <person name="Worley K."/>
            <person name="Gibbs R."/>
            <person name="Wilson R.K."/>
        </authorList>
    </citation>
    <scope>NUCLEOTIDE SEQUENCE [LARGE SCALE GENOMIC DNA]</scope>
</reference>
<evidence type="ECO:0000256" key="15">
    <source>
        <dbReference type="ARBA" id="ARBA00055336"/>
    </source>
</evidence>
<evidence type="ECO:0000256" key="9">
    <source>
        <dbReference type="ARBA" id="ARBA00022777"/>
    </source>
</evidence>
<evidence type="ECO:0000259" key="17">
    <source>
        <dbReference type="Pfam" id="PF00288"/>
    </source>
</evidence>
<proteinExistence type="inferred from homology"/>
<dbReference type="Proteomes" id="UP000008225">
    <property type="component" value="Chromosome 5"/>
</dbReference>
<evidence type="ECO:0000256" key="7">
    <source>
        <dbReference type="ARBA" id="ARBA00022679"/>
    </source>
</evidence>
<dbReference type="InterPro" id="IPR013750">
    <property type="entry name" value="GHMP_kinase_C_dom"/>
</dbReference>
<dbReference type="EC" id="2.7.1.6" evidence="4"/>
<dbReference type="SUPFAM" id="SSF54211">
    <property type="entry name" value="Ribosomal protein S5 domain 2-like"/>
    <property type="match status" value="1"/>
</dbReference>
<feature type="domain" description="Galactokinase N-terminal" evidence="19">
    <location>
        <begin position="123"/>
        <end position="171"/>
    </location>
</feature>
<gene>
    <name evidence="20" type="primary">GALK1</name>
</gene>
<dbReference type="InterPro" id="IPR036554">
    <property type="entry name" value="GHMP_kinase_C_sf"/>
</dbReference>
<evidence type="ECO:0000256" key="1">
    <source>
        <dbReference type="ARBA" id="ARBA00004947"/>
    </source>
</evidence>
<dbReference type="Pfam" id="PF00288">
    <property type="entry name" value="GHMP_kinases_N"/>
    <property type="match status" value="1"/>
</dbReference>
<dbReference type="FunFam" id="3.30.70.890:FF:000007">
    <property type="entry name" value="Galactokinase 1"/>
    <property type="match status" value="1"/>
</dbReference>
<dbReference type="AlphaFoldDB" id="A0A8I3X8S6"/>
<dbReference type="InterPro" id="IPR019539">
    <property type="entry name" value="GalKase_N"/>
</dbReference>
<evidence type="ECO:0000256" key="5">
    <source>
        <dbReference type="ARBA" id="ARBA00019487"/>
    </source>
</evidence>
<keyword evidence="12" id="KW-0119">Carbohydrate metabolism</keyword>
<dbReference type="Pfam" id="PF10509">
    <property type="entry name" value="GalKase_gal_bdg"/>
    <property type="match status" value="1"/>
</dbReference>
<reference evidence="20" key="2">
    <citation type="submission" date="2025-08" db="UniProtKB">
        <authorList>
            <consortium name="Ensembl"/>
        </authorList>
    </citation>
    <scope>IDENTIFICATION</scope>
</reference>
<evidence type="ECO:0000256" key="16">
    <source>
        <dbReference type="SAM" id="MobiDB-lite"/>
    </source>
</evidence>
<comment type="catalytic activity">
    <reaction evidence="14">
        <text>alpha-D-galactose + ATP = alpha-D-galactose 1-phosphate + ADP + H(+)</text>
        <dbReference type="Rhea" id="RHEA:13553"/>
        <dbReference type="ChEBI" id="CHEBI:15378"/>
        <dbReference type="ChEBI" id="CHEBI:28061"/>
        <dbReference type="ChEBI" id="CHEBI:30616"/>
        <dbReference type="ChEBI" id="CHEBI:58336"/>
        <dbReference type="ChEBI" id="CHEBI:456216"/>
        <dbReference type="EC" id="2.7.1.6"/>
    </reaction>
    <physiologicalReaction direction="left-to-right" evidence="14">
        <dbReference type="Rhea" id="RHEA:13554"/>
    </physiologicalReaction>
</comment>
<feature type="domain" description="GHMP kinase N-terminal" evidence="17">
    <location>
        <begin position="212"/>
        <end position="298"/>
    </location>
</feature>
<dbReference type="PANTHER" id="PTHR10457">
    <property type="entry name" value="MEVALONATE KINASE/GALACTOKINASE"/>
    <property type="match status" value="1"/>
</dbReference>
<dbReference type="GO" id="GO:0004335">
    <property type="term" value="F:galactokinase activity"/>
    <property type="evidence" value="ECO:0007669"/>
    <property type="project" value="UniProtKB-EC"/>
</dbReference>
<protein>
    <recommendedName>
        <fullName evidence="5">Galactokinase</fullName>
        <ecNumber evidence="4">2.7.1.6</ecNumber>
    </recommendedName>
    <alternativeName>
        <fullName evidence="13">Galactose kinase</fullName>
    </alternativeName>
</protein>
<dbReference type="GO" id="GO:0005829">
    <property type="term" value="C:cytosol"/>
    <property type="evidence" value="ECO:0007669"/>
    <property type="project" value="TreeGrafter"/>
</dbReference>
<keyword evidence="9" id="KW-0418">Kinase</keyword>
<dbReference type="GeneTree" id="ENSGT00950000183187"/>
<evidence type="ECO:0000256" key="4">
    <source>
        <dbReference type="ARBA" id="ARBA00012315"/>
    </source>
</evidence>